<dbReference type="PANTHER" id="PTHR48125:SF12">
    <property type="entry name" value="AT HOOK TRANSCRIPTION FACTOR FAMILY-RELATED"/>
    <property type="match status" value="1"/>
</dbReference>
<name>W4H452_APHAT</name>
<feature type="compositionally biased region" description="Polar residues" evidence="1">
    <location>
        <begin position="1989"/>
        <end position="1999"/>
    </location>
</feature>
<feature type="compositionally biased region" description="Polar residues" evidence="1">
    <location>
        <begin position="1298"/>
        <end position="1308"/>
    </location>
</feature>
<feature type="compositionally biased region" description="Polar residues" evidence="1">
    <location>
        <begin position="179"/>
        <end position="188"/>
    </location>
</feature>
<protein>
    <recommendedName>
        <fullName evidence="2">PWWP domain-containing protein</fullName>
    </recommendedName>
</protein>
<dbReference type="Pfam" id="PF00855">
    <property type="entry name" value="PWWP"/>
    <property type="match status" value="2"/>
</dbReference>
<evidence type="ECO:0000313" key="3">
    <source>
        <dbReference type="EMBL" id="ETV86785.1"/>
    </source>
</evidence>
<feature type="region of interest" description="Disordered" evidence="1">
    <location>
        <begin position="1403"/>
        <end position="1462"/>
    </location>
</feature>
<dbReference type="EMBL" id="KI913116">
    <property type="protein sequence ID" value="ETV86785.1"/>
    <property type="molecule type" value="Genomic_DNA"/>
</dbReference>
<feature type="region of interest" description="Disordered" evidence="1">
    <location>
        <begin position="1503"/>
        <end position="1536"/>
    </location>
</feature>
<dbReference type="Gene3D" id="2.30.30.140">
    <property type="match status" value="5"/>
</dbReference>
<feature type="compositionally biased region" description="Polar residues" evidence="1">
    <location>
        <begin position="267"/>
        <end position="279"/>
    </location>
</feature>
<feature type="region of interest" description="Disordered" evidence="1">
    <location>
        <begin position="177"/>
        <end position="346"/>
    </location>
</feature>
<feature type="compositionally biased region" description="Basic and acidic residues" evidence="1">
    <location>
        <begin position="1256"/>
        <end position="1266"/>
    </location>
</feature>
<accession>W4H452</accession>
<dbReference type="PANTHER" id="PTHR48125">
    <property type="entry name" value="LP07818P1"/>
    <property type="match status" value="1"/>
</dbReference>
<dbReference type="PROSITE" id="PS50812">
    <property type="entry name" value="PWWP"/>
    <property type="match status" value="2"/>
</dbReference>
<evidence type="ECO:0000259" key="2">
    <source>
        <dbReference type="PROSITE" id="PS50812"/>
    </source>
</evidence>
<dbReference type="SUPFAM" id="SSF63748">
    <property type="entry name" value="Tudor/PWWP/MBT"/>
    <property type="match status" value="3"/>
</dbReference>
<organism evidence="3">
    <name type="scientific">Aphanomyces astaci</name>
    <name type="common">Crayfish plague agent</name>
    <dbReference type="NCBI Taxonomy" id="112090"/>
    <lineage>
        <taxon>Eukaryota</taxon>
        <taxon>Sar</taxon>
        <taxon>Stramenopiles</taxon>
        <taxon>Oomycota</taxon>
        <taxon>Saprolegniomycetes</taxon>
        <taxon>Saprolegniales</taxon>
        <taxon>Verrucalvaceae</taxon>
        <taxon>Aphanomyces</taxon>
    </lineage>
</organism>
<feature type="compositionally biased region" description="Polar residues" evidence="1">
    <location>
        <begin position="199"/>
        <end position="208"/>
    </location>
</feature>
<feature type="compositionally biased region" description="Basic residues" evidence="1">
    <location>
        <begin position="1525"/>
        <end position="1534"/>
    </location>
</feature>
<dbReference type="VEuPathDB" id="FungiDB:H257_01861"/>
<feature type="compositionally biased region" description="Low complexity" evidence="1">
    <location>
        <begin position="1956"/>
        <end position="1969"/>
    </location>
</feature>
<sequence length="2386" mass="263548">MSKKSESHGSWTPAAMAEDAQIPYNCVAWTLLEGYPWSPVYVFDPNQVRENLELLGNSHQHHLKKARDWPNVYRLVYNFGYHNISLLSLGQYIKPWQCPDHLRFLNGYPHECMNRRDVVEAFREALIEAQAFLATDNRSRMLPNMTVSDFYYDDQQPVVPAPVPSILSTPPPLPIAYQVHSSSHSSGALTDDTGPEPSSLGQSGSSITGRPENLAPTTSATVPPQEQPTIPLRRTRARTQLDRDSSASQDKGVPGLPPAPDAAKQLRSPQDTMKPTRQSAKAKTPPTKPPKQVDGRSTRKPKLPLPPSQEVKRPAAAAAKKTAARPKGPKKGNNPAISPPSSRVPVESSMLGRVDVGPHKAISTSRSTTTPPRAYEKQTGMLTLRHDGLDNAPTVPQLYPNHLMTLAEVSSSPPVDIPNNSIVWAHVHGMSWWPAIVLDPFQVKPVLHFLGHAHDAPLKKARKQPKDVRLVFVFGRYVFCSLKKKMKRWQCPEHDTFLQGPTSLFTAHPFLADVFADGVHQAQNFLGAQTLNQYIPYVHASDLSSTTVLPPPQVQFNAVAWAKRDEVWWPVFLCDPRTLRSNLFHLGTGELPHCRVATGLPFHNRIAYYFGMHDFGLYADDSLLKRWFCSEHVSFIKGHVDASVTDRLKDALKQVQEFFVAEEGHRTMLCKLVGASDDVSSPSPPPQLHSFLDGATVVPASHQVVLALYRPSSNPTRKAMLDDGAADKAPYDVLTMHTTRFKPTDLDALNQIMNAPTPQRPADEKHGLTPMLPFLSDQVDATEVQVSNEHIDAVVVQVLHNLVDAIAQYHAATNDIREAIEEVDTPTPLVQTDETHEATLQEDSDANDMQEPDESHRSIQYAMDDIVASIEAIQCEDQEIEAMRSAAKTDDGAVLVEEGDWCVDMNSVAWGRKSEHHPWWPVYSCDPRRLRSHLHYMGVRHRGLLLQARRHAATLRLVYYFGRHTFGVTALPLKLWNSRDHSHCIARFPGKDHAVDIFADALHEAEACHTSNEAVPFVTPWDVNLSRIPPTAPPPAVVCSSVAWSFESGSTWWPVYLCDPDAIGPAFCLGTEQDDRLLRIATYLPEYYVLVYFFGTRRFGLRQRLALTNGWLGFNHQTCIDSISTTDDVMATKALAEAEDFARELRTDLHKLPFELVPTAVSSVEQALVPPHPAAPPIGGIHEAQPSHLESYWRAEQQEDTKDERRAFELRTHRDNVSSFFKHLMRQDEDGSSSSSDSSRFEDDSDDEEPESCDTEWEHSDHDSPRRSSASVAYAKETKGFGRSKSPSWFAEKHPSYPRTQGITTTSSPDPPASRSRTRGPVTSVGIPRTAHVWKHFVWEEHMGKYYNYKLIECRYCRQAYADRGDRDVPVPERVVSQIPKMKLHLLQCAHCQLTEDDLEPLQKQGKHRATVVKAAPSRPPEDPRPGRALGRTLAVDDDVDEDQSTISATREEGAAAATIEPVAPQGPLLVASTADGVDIPSVEEPGANDDDAASNSFEHQVFAPESPRQPDPSPIAKVGLKKASPGRKKRKASHVIVVEDDSDTLSDESVASYTARHPVKKRKGVPAKTLGPRTITLSDADKARMTKQRFILPAPPQLAFGPHLSQDDALPEKEVPQPPIVTASPEHVKPPAPSVPVTRKAVAVPPAAPVAVTRKAVVSVPPTPAPPTNVPSDVPVTKVSALHDTIVWAYLKGYPWVPAYVLNPFKLRSELHLLGNGHERTLKKAKQKPGDYCIIYYFGTHNFGLITTPATALRPWHCDEHAKFLSGFPKAACKGDTAAELVDAIAEAVCFEAADKTTRLLPYMVASDTDPTLPPPEVLPVPVDSMAWAISQGFPWMPVYVCDTSKLRANLHFLGDDHCEYLDEAKASPNTRLVYYFGSHCFGTYKMDGSLKPWNCPDHDSYLTGQSSSVLYIKPDILAEFQVAMAEVEEYLSVDAASRVLPEMHPSDMNPLLDPPSDSESGGADSDATVSDVEDIVHVQPKRKESSIADTPKQQITPSKKESPAQPKPSEDLADDIIVIDSSDSENDRDDNSASSEDEPDSSVHSTSSMSDVEDGDCSTVATAAADTKKNAHTRVDAIARSRSLENDVEDEEQSQVEDSEVSNDDGLAPVNSGEEFDKDDEAASVRSDDDEDGGGGSWEGSQGQAPDNQDELEALEDLEDAEYFTNDDDPGEDDPPDGDVEDQDDGQSGGDEDKQSSEDDDAQEETLNDVVELADDSDNGHNSEEDAAADADVDDDNQSQEDDLPVVSLSNQRRKRPNKIHGLDNTTLMKVKPNTLRNSASPPPSQREELEADDDSTQATANALSARKTRKSSADDTFRSTRRRQLIVLDDSDDSDVEPAKPPRSHKKRVRDVRSSDEDKPSTSKSRSASKRDTEVRRQSGRTR</sequence>
<feature type="compositionally biased region" description="Basic and acidic residues" evidence="1">
    <location>
        <begin position="2068"/>
        <end position="2087"/>
    </location>
</feature>
<feature type="compositionally biased region" description="Acidic residues" evidence="1">
    <location>
        <begin position="2227"/>
        <end position="2246"/>
    </location>
</feature>
<reference evidence="3" key="1">
    <citation type="submission" date="2013-12" db="EMBL/GenBank/DDBJ databases">
        <title>The Genome Sequence of Aphanomyces astaci APO3.</title>
        <authorList>
            <consortium name="The Broad Institute Genomics Platform"/>
            <person name="Russ C."/>
            <person name="Tyler B."/>
            <person name="van West P."/>
            <person name="Dieguez-Uribeondo J."/>
            <person name="Young S.K."/>
            <person name="Zeng Q."/>
            <person name="Gargeya S."/>
            <person name="Fitzgerald M."/>
            <person name="Abouelleil A."/>
            <person name="Alvarado L."/>
            <person name="Chapman S.B."/>
            <person name="Gainer-Dewar J."/>
            <person name="Goldberg J."/>
            <person name="Griggs A."/>
            <person name="Gujja S."/>
            <person name="Hansen M."/>
            <person name="Howarth C."/>
            <person name="Imamovic A."/>
            <person name="Ireland A."/>
            <person name="Larimer J."/>
            <person name="McCowan C."/>
            <person name="Murphy C."/>
            <person name="Pearson M."/>
            <person name="Poon T.W."/>
            <person name="Priest M."/>
            <person name="Roberts A."/>
            <person name="Saif S."/>
            <person name="Shea T."/>
            <person name="Sykes S."/>
            <person name="Wortman J."/>
            <person name="Nusbaum C."/>
            <person name="Birren B."/>
        </authorList>
    </citation>
    <scope>NUCLEOTIDE SEQUENCE [LARGE SCALE GENOMIC DNA]</scope>
    <source>
        <strain evidence="3">APO3</strain>
    </source>
</reference>
<feature type="compositionally biased region" description="Basic and acidic residues" evidence="1">
    <location>
        <begin position="2354"/>
        <end position="2364"/>
    </location>
</feature>
<feature type="region of interest" description="Disordered" evidence="1">
    <location>
        <begin position="1222"/>
        <end position="1324"/>
    </location>
</feature>
<feature type="domain" description="PWWP" evidence="2">
    <location>
        <begin position="419"/>
        <end position="489"/>
    </location>
</feature>
<dbReference type="CDD" id="cd05162">
    <property type="entry name" value="PWWP"/>
    <property type="match status" value="4"/>
</dbReference>
<feature type="compositionally biased region" description="Acidic residues" evidence="1">
    <location>
        <begin position="2088"/>
        <end position="2105"/>
    </location>
</feature>
<feature type="region of interest" description="Disordered" evidence="1">
    <location>
        <begin position="1944"/>
        <end position="2386"/>
    </location>
</feature>
<dbReference type="InterPro" id="IPR000313">
    <property type="entry name" value="PWWP_dom"/>
</dbReference>
<dbReference type="GeneID" id="20803857"/>
<evidence type="ECO:0000256" key="1">
    <source>
        <dbReference type="SAM" id="MobiDB-lite"/>
    </source>
</evidence>
<dbReference type="RefSeq" id="XP_009823584.1">
    <property type="nucleotide sequence ID" value="XM_009825282.1"/>
</dbReference>
<feature type="compositionally biased region" description="Polar residues" evidence="1">
    <location>
        <begin position="215"/>
        <end position="228"/>
    </location>
</feature>
<gene>
    <name evidence="3" type="ORF">H257_01861</name>
</gene>
<feature type="compositionally biased region" description="Acidic residues" evidence="1">
    <location>
        <begin position="2150"/>
        <end position="2187"/>
    </location>
</feature>
<feature type="domain" description="PWWP" evidence="2">
    <location>
        <begin position="1684"/>
        <end position="1747"/>
    </location>
</feature>
<dbReference type="STRING" id="112090.W4H452"/>
<proteinExistence type="predicted"/>
<feature type="compositionally biased region" description="Acidic residues" evidence="1">
    <location>
        <begin position="2200"/>
        <end position="2219"/>
    </location>
</feature>
<feature type="compositionally biased region" description="Acidic residues" evidence="1">
    <location>
        <begin position="1243"/>
        <end position="1255"/>
    </location>
</feature>
<dbReference type="OrthoDB" id="10521353at2759"/>